<keyword evidence="3" id="KW-1185">Reference proteome</keyword>
<evidence type="ECO:0000313" key="3">
    <source>
        <dbReference type="Proteomes" id="UP000053464"/>
    </source>
</evidence>
<comment type="caution">
    <text evidence="2">The sequence shown here is derived from an EMBL/GenBank/DDBJ whole genome shotgun (WGS) entry which is preliminary data.</text>
</comment>
<dbReference type="InterPro" id="IPR016181">
    <property type="entry name" value="Acyl_CoA_acyltransferase"/>
</dbReference>
<dbReference type="PATRIC" id="fig|1581420.6.peg.594"/>
<dbReference type="AlphaFoldDB" id="A0A0G9MZ62"/>
<protein>
    <recommendedName>
        <fullName evidence="1">N-acetyltransferase domain-containing protein</fullName>
    </recommendedName>
</protein>
<accession>A0A0G9MZ62</accession>
<feature type="domain" description="N-acetyltransferase" evidence="1">
    <location>
        <begin position="166"/>
        <end position="322"/>
    </location>
</feature>
<name>A0A0G9MZ62_9SPHN</name>
<dbReference type="STRING" id="1581420.AAW00_02950"/>
<organism evidence="2 3">
    <name type="scientific">Aurantiacibacter luteus</name>
    <dbReference type="NCBI Taxonomy" id="1581420"/>
    <lineage>
        <taxon>Bacteria</taxon>
        <taxon>Pseudomonadati</taxon>
        <taxon>Pseudomonadota</taxon>
        <taxon>Alphaproteobacteria</taxon>
        <taxon>Sphingomonadales</taxon>
        <taxon>Erythrobacteraceae</taxon>
        <taxon>Aurantiacibacter</taxon>
    </lineage>
</organism>
<sequence>MSYHDTVNDLQDRAWSGKGPFTKAGWFALLEQAGHRPMLAVAEDALGAVCLLLEHGDKGLQSLTNWYAFSWPVLTFGEPDRARLLSALARDLAGQARRVALAKLHTADADLLVEAFRAAGWRVEAEAVDTNHHVLVPPAETGAFAAYLAARPGRLRTTLKRKAKKVEVALATRFCADDWSDYEAIYAESWKPAEGDPALLRRFAEAESAAGHYRFALARHDGRAVAAQFWSVEDGTAYIHKLAHRPDADHLSPGTTLTAALMEHVIDVDRVGEVDFGTGDDAYKRDWMDAARPLHSLIALRPADPRNWAALGKAAIRDLVRR</sequence>
<gene>
    <name evidence="2" type="ORF">AAW00_02950</name>
</gene>
<proteinExistence type="predicted"/>
<evidence type="ECO:0000259" key="1">
    <source>
        <dbReference type="PROSITE" id="PS51186"/>
    </source>
</evidence>
<dbReference type="Proteomes" id="UP000053464">
    <property type="component" value="Unassembled WGS sequence"/>
</dbReference>
<dbReference type="Gene3D" id="3.40.630.30">
    <property type="match status" value="1"/>
</dbReference>
<dbReference type="EMBL" id="LBHB01000001">
    <property type="protein sequence ID" value="KLE36062.1"/>
    <property type="molecule type" value="Genomic_DNA"/>
</dbReference>
<dbReference type="Pfam" id="PF13480">
    <property type="entry name" value="Acetyltransf_6"/>
    <property type="match status" value="1"/>
</dbReference>
<dbReference type="InterPro" id="IPR000182">
    <property type="entry name" value="GNAT_dom"/>
</dbReference>
<dbReference type="SUPFAM" id="SSF55729">
    <property type="entry name" value="Acyl-CoA N-acyltransferases (Nat)"/>
    <property type="match status" value="1"/>
</dbReference>
<dbReference type="GO" id="GO:0016747">
    <property type="term" value="F:acyltransferase activity, transferring groups other than amino-acyl groups"/>
    <property type="evidence" value="ECO:0007669"/>
    <property type="project" value="InterPro"/>
</dbReference>
<reference evidence="2 3" key="1">
    <citation type="submission" date="2015-04" db="EMBL/GenBank/DDBJ databases">
        <title>The draft genome sequence of Erythrobacter luteus KA37.</title>
        <authorList>
            <person name="Zhuang L."/>
            <person name="Liu Y."/>
            <person name="Shao Z."/>
        </authorList>
    </citation>
    <scope>NUCLEOTIDE SEQUENCE [LARGE SCALE GENOMIC DNA]</scope>
    <source>
        <strain evidence="2 3">KA37</strain>
    </source>
</reference>
<evidence type="ECO:0000313" key="2">
    <source>
        <dbReference type="EMBL" id="KLE36062.1"/>
    </source>
</evidence>
<dbReference type="InterPro" id="IPR038740">
    <property type="entry name" value="BioF2-like_GNAT_dom"/>
</dbReference>
<dbReference type="PROSITE" id="PS51186">
    <property type="entry name" value="GNAT"/>
    <property type="match status" value="1"/>
</dbReference>